<dbReference type="Proteomes" id="UP000298781">
    <property type="component" value="Chromosome"/>
</dbReference>
<keyword evidence="4" id="KW-1185">Reference proteome</keyword>
<keyword evidence="1 3" id="KW-0378">Hydrolase</keyword>
<dbReference type="EMBL" id="CP039690">
    <property type="protein sequence ID" value="QCI62903.1"/>
    <property type="molecule type" value="Genomic_DNA"/>
</dbReference>
<accession>A0A4D7AV70</accession>
<evidence type="ECO:0000259" key="2">
    <source>
        <dbReference type="Pfam" id="PF07859"/>
    </source>
</evidence>
<name>A0A4D7AV70_9HYPH</name>
<evidence type="ECO:0000313" key="4">
    <source>
        <dbReference type="Proteomes" id="UP000298781"/>
    </source>
</evidence>
<proteinExistence type="predicted"/>
<dbReference type="PANTHER" id="PTHR48081">
    <property type="entry name" value="AB HYDROLASE SUPERFAMILY PROTEIN C4A8.06C"/>
    <property type="match status" value="1"/>
</dbReference>
<dbReference type="Gene3D" id="3.40.50.1820">
    <property type="entry name" value="alpha/beta hydrolase"/>
    <property type="match status" value="1"/>
</dbReference>
<dbReference type="KEGG" id="pstg:E8M01_00760"/>
<organism evidence="3 4">
    <name type="scientific">Phreatobacter stygius</name>
    <dbReference type="NCBI Taxonomy" id="1940610"/>
    <lineage>
        <taxon>Bacteria</taxon>
        <taxon>Pseudomonadati</taxon>
        <taxon>Pseudomonadota</taxon>
        <taxon>Alphaproteobacteria</taxon>
        <taxon>Hyphomicrobiales</taxon>
        <taxon>Phreatobacteraceae</taxon>
        <taxon>Phreatobacter</taxon>
    </lineage>
</organism>
<dbReference type="OrthoDB" id="9806180at2"/>
<dbReference type="SUPFAM" id="SSF53474">
    <property type="entry name" value="alpha/beta-Hydrolases"/>
    <property type="match status" value="1"/>
</dbReference>
<dbReference type="AlphaFoldDB" id="A0A4D7AV70"/>
<dbReference type="RefSeq" id="WP_136958366.1">
    <property type="nucleotide sequence ID" value="NZ_CP039690.1"/>
</dbReference>
<dbReference type="InterPro" id="IPR029058">
    <property type="entry name" value="AB_hydrolase_fold"/>
</dbReference>
<reference evidence="3 4" key="1">
    <citation type="submission" date="2019-04" db="EMBL/GenBank/DDBJ databases">
        <title>Phreatobacter aquaticus sp. nov.</title>
        <authorList>
            <person name="Choi A."/>
        </authorList>
    </citation>
    <scope>NUCLEOTIDE SEQUENCE [LARGE SCALE GENOMIC DNA]</scope>
    <source>
        <strain evidence="3 4">KCTC 52518</strain>
    </source>
</reference>
<gene>
    <name evidence="3" type="ORF">E8M01_00760</name>
</gene>
<dbReference type="InterPro" id="IPR013094">
    <property type="entry name" value="AB_hydrolase_3"/>
</dbReference>
<dbReference type="GO" id="GO:0016787">
    <property type="term" value="F:hydrolase activity"/>
    <property type="evidence" value="ECO:0007669"/>
    <property type="project" value="UniProtKB-KW"/>
</dbReference>
<dbReference type="InterPro" id="IPR050300">
    <property type="entry name" value="GDXG_lipolytic_enzyme"/>
</dbReference>
<dbReference type="Pfam" id="PF07859">
    <property type="entry name" value="Abhydrolase_3"/>
    <property type="match status" value="1"/>
</dbReference>
<feature type="domain" description="Alpha/beta hydrolase fold-3" evidence="2">
    <location>
        <begin position="35"/>
        <end position="226"/>
    </location>
</feature>
<evidence type="ECO:0000256" key="1">
    <source>
        <dbReference type="ARBA" id="ARBA00022801"/>
    </source>
</evidence>
<dbReference type="PANTHER" id="PTHR48081:SF8">
    <property type="entry name" value="ALPHA_BETA HYDROLASE FOLD-3 DOMAIN-CONTAINING PROTEIN-RELATED"/>
    <property type="match status" value="1"/>
</dbReference>
<sequence length="280" mass="29334">MTITRTNDTILNGTADPMRVRIYRGGRAERAAPLVLHLHGGAFVGGTLDDGAVISTLLAEAGAVVVSLDYPLAPGNPFPYALEASYRALVHLYDNRAALAAKSSRLYVAGEESGGNIASALALMARDQQSPPLAGQILLSPMLDPCLASGSIRDADAGPVGCKWADGWQGYLGSADKAAHPYAAPLGSSRLGDLAPALVLTAEDDPMRDESLRYADRLDLCGVSAERDVLAAPTGWPCALGGCGDLKAPWVSELRQRFALFFAETAHRRASASAPLPVRA</sequence>
<protein>
    <submittedName>
        <fullName evidence="3">Alpha/beta hydrolase</fullName>
    </submittedName>
</protein>
<evidence type="ECO:0000313" key="3">
    <source>
        <dbReference type="EMBL" id="QCI62903.1"/>
    </source>
</evidence>